<keyword evidence="1" id="KW-0812">Transmembrane</keyword>
<evidence type="ECO:0000313" key="3">
    <source>
        <dbReference type="Proteomes" id="UP001500840"/>
    </source>
</evidence>
<accession>A0ABP8NBZ4</accession>
<feature type="transmembrane region" description="Helical" evidence="1">
    <location>
        <begin position="14"/>
        <end position="36"/>
    </location>
</feature>
<organism evidence="2 3">
    <name type="scientific">Novipirellula rosea</name>
    <dbReference type="NCBI Taxonomy" id="1031540"/>
    <lineage>
        <taxon>Bacteria</taxon>
        <taxon>Pseudomonadati</taxon>
        <taxon>Planctomycetota</taxon>
        <taxon>Planctomycetia</taxon>
        <taxon>Pirellulales</taxon>
        <taxon>Pirellulaceae</taxon>
        <taxon>Novipirellula</taxon>
    </lineage>
</organism>
<keyword evidence="3" id="KW-1185">Reference proteome</keyword>
<evidence type="ECO:0000256" key="1">
    <source>
        <dbReference type="SAM" id="Phobius"/>
    </source>
</evidence>
<name>A0ABP8NBZ4_9BACT</name>
<sequence length="211" mass="23262">MIFQISTELIKGGILLQIIAFMFAMAMLAGLALLAAGYRQLAKMQRHCDASLECLVEAIAKEHLIVGHLLDALPSDFETARQIQLADAFRKSENALSKLRLDRSNRASARALADEQRQLVVTSSLLVKQVEDDEVLAHRGTIRGCIQGLAAAQEKSHAAMVSYNLAVISMATHRELPIPSLVCVMLRSHSHHRPLIDWTPESSSSSMECDY</sequence>
<evidence type="ECO:0008006" key="4">
    <source>
        <dbReference type="Google" id="ProtNLM"/>
    </source>
</evidence>
<keyword evidence="1" id="KW-0472">Membrane</keyword>
<proteinExistence type="predicted"/>
<evidence type="ECO:0000313" key="2">
    <source>
        <dbReference type="EMBL" id="GAA4464772.1"/>
    </source>
</evidence>
<dbReference type="RefSeq" id="WP_345326713.1">
    <property type="nucleotide sequence ID" value="NZ_BAABGA010000072.1"/>
</dbReference>
<comment type="caution">
    <text evidence="2">The sequence shown here is derived from an EMBL/GenBank/DDBJ whole genome shotgun (WGS) entry which is preliminary data.</text>
</comment>
<dbReference type="EMBL" id="BAABGA010000072">
    <property type="protein sequence ID" value="GAA4464772.1"/>
    <property type="molecule type" value="Genomic_DNA"/>
</dbReference>
<reference evidence="3" key="1">
    <citation type="journal article" date="2019" name="Int. J. Syst. Evol. Microbiol.">
        <title>The Global Catalogue of Microorganisms (GCM) 10K type strain sequencing project: providing services to taxonomists for standard genome sequencing and annotation.</title>
        <authorList>
            <consortium name="The Broad Institute Genomics Platform"/>
            <consortium name="The Broad Institute Genome Sequencing Center for Infectious Disease"/>
            <person name="Wu L."/>
            <person name="Ma J."/>
        </authorList>
    </citation>
    <scope>NUCLEOTIDE SEQUENCE [LARGE SCALE GENOMIC DNA]</scope>
    <source>
        <strain evidence="3">JCM 17759</strain>
    </source>
</reference>
<gene>
    <name evidence="2" type="ORF">GCM10023156_51580</name>
</gene>
<keyword evidence="1" id="KW-1133">Transmembrane helix</keyword>
<protein>
    <recommendedName>
        <fullName evidence="4">LemA family protein</fullName>
    </recommendedName>
</protein>
<dbReference type="Proteomes" id="UP001500840">
    <property type="component" value="Unassembled WGS sequence"/>
</dbReference>